<protein>
    <submittedName>
        <fullName evidence="2">Uncharacterized protein</fullName>
    </submittedName>
</protein>
<evidence type="ECO:0000256" key="1">
    <source>
        <dbReference type="SAM" id="Coils"/>
    </source>
</evidence>
<keyword evidence="3" id="KW-1185">Reference proteome</keyword>
<proteinExistence type="predicted"/>
<comment type="caution">
    <text evidence="2">The sequence shown here is derived from an EMBL/GenBank/DDBJ whole genome shotgun (WGS) entry which is preliminary data.</text>
</comment>
<dbReference type="EMBL" id="CAKMRJ010002223">
    <property type="protein sequence ID" value="CAH1427767.1"/>
    <property type="molecule type" value="Genomic_DNA"/>
</dbReference>
<sequence length="262" mass="28711">MDSTVYAPSSQALIQPISSSINKNVKMESGSGKPSSSSTRAAMKATTVEAIVVTMNPYLESNIPGSSLMLIDTSSIEPSSNSNPLTSCVDLIPSSGKEASIHTLVNLAASLPPFQCPFTTTTVPTSPDLASASDEETLDKAHYHLMEGMHLLNEVSAHTKVRKELLAQRQAKFEEGQRKLKEIGKIHERNEQEAQELQERVKGLSERNVLLVGDLSESIRCQNELKNLNEDLQIKADDAIGRRSVLAKDLEEKTHRFESLKL</sequence>
<accession>A0AAU9MMH0</accession>
<dbReference type="AlphaFoldDB" id="A0AAU9MMH0"/>
<evidence type="ECO:0000313" key="3">
    <source>
        <dbReference type="Proteomes" id="UP001157418"/>
    </source>
</evidence>
<gene>
    <name evidence="2" type="ORF">LVIROSA_LOCUS14746</name>
</gene>
<name>A0AAU9MMH0_9ASTR</name>
<organism evidence="2 3">
    <name type="scientific">Lactuca virosa</name>
    <dbReference type="NCBI Taxonomy" id="75947"/>
    <lineage>
        <taxon>Eukaryota</taxon>
        <taxon>Viridiplantae</taxon>
        <taxon>Streptophyta</taxon>
        <taxon>Embryophyta</taxon>
        <taxon>Tracheophyta</taxon>
        <taxon>Spermatophyta</taxon>
        <taxon>Magnoliopsida</taxon>
        <taxon>eudicotyledons</taxon>
        <taxon>Gunneridae</taxon>
        <taxon>Pentapetalae</taxon>
        <taxon>asterids</taxon>
        <taxon>campanulids</taxon>
        <taxon>Asterales</taxon>
        <taxon>Asteraceae</taxon>
        <taxon>Cichorioideae</taxon>
        <taxon>Cichorieae</taxon>
        <taxon>Lactucinae</taxon>
        <taxon>Lactuca</taxon>
    </lineage>
</organism>
<reference evidence="2 3" key="1">
    <citation type="submission" date="2022-01" db="EMBL/GenBank/DDBJ databases">
        <authorList>
            <person name="Xiong W."/>
            <person name="Schranz E."/>
        </authorList>
    </citation>
    <scope>NUCLEOTIDE SEQUENCE [LARGE SCALE GENOMIC DNA]</scope>
</reference>
<keyword evidence="1" id="KW-0175">Coiled coil</keyword>
<dbReference type="Proteomes" id="UP001157418">
    <property type="component" value="Unassembled WGS sequence"/>
</dbReference>
<feature type="coiled-coil region" evidence="1">
    <location>
        <begin position="180"/>
        <end position="242"/>
    </location>
</feature>
<evidence type="ECO:0000313" key="2">
    <source>
        <dbReference type="EMBL" id="CAH1427767.1"/>
    </source>
</evidence>